<evidence type="ECO:0000313" key="14">
    <source>
        <dbReference type="EMBL" id="GAA2395848.1"/>
    </source>
</evidence>
<feature type="region of interest" description="Disordered" evidence="10">
    <location>
        <begin position="438"/>
        <end position="490"/>
    </location>
</feature>
<evidence type="ECO:0000259" key="13">
    <source>
        <dbReference type="PROSITE" id="PS51195"/>
    </source>
</evidence>
<keyword evidence="4 9" id="KW-0378">Hydrolase</keyword>
<keyword evidence="7" id="KW-0346">Stress response</keyword>
<evidence type="ECO:0000259" key="11">
    <source>
        <dbReference type="PROSITE" id="PS51192"/>
    </source>
</evidence>
<evidence type="ECO:0000256" key="1">
    <source>
        <dbReference type="ARBA" id="ARBA00012552"/>
    </source>
</evidence>
<dbReference type="RefSeq" id="WP_344620909.1">
    <property type="nucleotide sequence ID" value="NZ_BAAARV010000142.1"/>
</dbReference>
<evidence type="ECO:0000256" key="3">
    <source>
        <dbReference type="ARBA" id="ARBA00022741"/>
    </source>
</evidence>
<reference evidence="14 15" key="1">
    <citation type="journal article" date="2019" name="Int. J. Syst. Evol. Microbiol.">
        <title>The Global Catalogue of Microorganisms (GCM) 10K type strain sequencing project: providing services to taxonomists for standard genome sequencing and annotation.</title>
        <authorList>
            <consortium name="The Broad Institute Genomics Platform"/>
            <consortium name="The Broad Institute Genome Sequencing Center for Infectious Disease"/>
            <person name="Wu L."/>
            <person name="Ma J."/>
        </authorList>
    </citation>
    <scope>NUCLEOTIDE SEQUENCE [LARGE SCALE GENOMIC DNA]</scope>
    <source>
        <strain evidence="14 15">JCM 3272</strain>
    </source>
</reference>
<dbReference type="InterPro" id="IPR014001">
    <property type="entry name" value="Helicase_ATP-bd"/>
</dbReference>
<dbReference type="InterPro" id="IPR050547">
    <property type="entry name" value="DEAD_box_RNA_helicases"/>
</dbReference>
<sequence>MIDEEDNIGFAELGLRDELLKALNGLGYEEPTPIQREAIPPMLAGRDLLGQAATGTGKTAAFSLPLLQRLPAPGGDNPSALVLVPTRELAVQVSEAIHRYGKDLGVRVLPIYGGQPIGRQLRSLELGVDVVVATPGRALDHIGRGTLRLHDLHFVVLDEADEMLDMGFAEDIEAILQETPEDRQTVLFSATMPPRIDGLARSHLNDPVRIQIGREPTAAGEAPLVRQVAYVVPRAHKPAALGRVLDVEAPGAAIVFCRTRDEVDQLTETLNGRGYRAEALHGGMGQEQRDRVMARLRNGTADLLVATDVAARGLDVEHLTHVVNYDVPSAPESYVHRIGRVGRAGREGVAITLAEPREHRMLKTIERITKQRISVEKVPSVADLRARRLELTRAALQESLISENGLERFRVVVESLAEEFDPMEIALAAVKLAHESSGVGDSDAEEIPEVPVRQPRDTEERPGRRVSVRDTDRRPRGRETGGRRAPTGGMTRLFVGAGRAAGIRPQDLVGAITGESSLTGRDIGAIEIADRFSLVEVPDGAVDEVIDTLRRTTLKGRRPIVRRERPRPA</sequence>
<accession>A0ABN3I880</accession>
<evidence type="ECO:0000313" key="15">
    <source>
        <dbReference type="Proteomes" id="UP001501444"/>
    </source>
</evidence>
<dbReference type="EMBL" id="BAAARV010000142">
    <property type="protein sequence ID" value="GAA2395848.1"/>
    <property type="molecule type" value="Genomic_DNA"/>
</dbReference>
<dbReference type="InterPro" id="IPR057325">
    <property type="entry name" value="DeaD_dimer"/>
</dbReference>
<evidence type="ECO:0000256" key="10">
    <source>
        <dbReference type="SAM" id="MobiDB-lite"/>
    </source>
</evidence>
<feature type="short sequence motif" description="Q motif" evidence="8">
    <location>
        <begin position="8"/>
        <end position="36"/>
    </location>
</feature>
<dbReference type="SUPFAM" id="SSF52540">
    <property type="entry name" value="P-loop containing nucleoside triphosphate hydrolases"/>
    <property type="match status" value="1"/>
</dbReference>
<feature type="domain" description="DEAD-box RNA helicase Q" evidence="13">
    <location>
        <begin position="8"/>
        <end position="36"/>
    </location>
</feature>
<dbReference type="Pfam" id="PF00270">
    <property type="entry name" value="DEAD"/>
    <property type="match status" value="1"/>
</dbReference>
<evidence type="ECO:0000256" key="6">
    <source>
        <dbReference type="ARBA" id="ARBA00022840"/>
    </source>
</evidence>
<comment type="caution">
    <text evidence="14">The sequence shown here is derived from an EMBL/GenBank/DDBJ whole genome shotgun (WGS) entry which is preliminary data.</text>
</comment>
<dbReference type="PROSITE" id="PS00039">
    <property type="entry name" value="DEAD_ATP_HELICASE"/>
    <property type="match status" value="1"/>
</dbReference>
<dbReference type="CDD" id="cd18787">
    <property type="entry name" value="SF2_C_DEAD"/>
    <property type="match status" value="1"/>
</dbReference>
<dbReference type="EC" id="3.6.4.13" evidence="1"/>
<dbReference type="PANTHER" id="PTHR47963">
    <property type="entry name" value="DEAD-BOX ATP-DEPENDENT RNA HELICASE 47, MITOCHONDRIAL"/>
    <property type="match status" value="1"/>
</dbReference>
<keyword evidence="5 9" id="KW-0347">Helicase</keyword>
<organism evidence="14 15">
    <name type="scientific">Dactylosporangium salmoneum</name>
    <dbReference type="NCBI Taxonomy" id="53361"/>
    <lineage>
        <taxon>Bacteria</taxon>
        <taxon>Bacillati</taxon>
        <taxon>Actinomycetota</taxon>
        <taxon>Actinomycetes</taxon>
        <taxon>Micromonosporales</taxon>
        <taxon>Micromonosporaceae</taxon>
        <taxon>Dactylosporangium</taxon>
    </lineage>
</organism>
<dbReference type="InterPro" id="IPR005580">
    <property type="entry name" value="DbpA/CsdA_RNA-bd_dom"/>
</dbReference>
<dbReference type="PROSITE" id="PS51192">
    <property type="entry name" value="HELICASE_ATP_BIND_1"/>
    <property type="match status" value="1"/>
</dbReference>
<comment type="similarity">
    <text evidence="9">Belongs to the DEAD box helicase family.</text>
</comment>
<keyword evidence="2" id="KW-0963">Cytoplasm</keyword>
<protein>
    <recommendedName>
        <fullName evidence="1">RNA helicase</fullName>
        <ecNumber evidence="1">3.6.4.13</ecNumber>
    </recommendedName>
</protein>
<dbReference type="Pfam" id="PF00271">
    <property type="entry name" value="Helicase_C"/>
    <property type="match status" value="1"/>
</dbReference>
<dbReference type="InterPro" id="IPR012677">
    <property type="entry name" value="Nucleotide-bd_a/b_plait_sf"/>
</dbReference>
<dbReference type="PROSITE" id="PS51194">
    <property type="entry name" value="HELICASE_CTER"/>
    <property type="match status" value="1"/>
</dbReference>
<evidence type="ECO:0000256" key="2">
    <source>
        <dbReference type="ARBA" id="ARBA00022490"/>
    </source>
</evidence>
<dbReference type="InterPro" id="IPR000629">
    <property type="entry name" value="RNA-helicase_DEAD-box_CS"/>
</dbReference>
<dbReference type="SMART" id="SM00487">
    <property type="entry name" value="DEXDc"/>
    <property type="match status" value="1"/>
</dbReference>
<evidence type="ECO:0000256" key="7">
    <source>
        <dbReference type="ARBA" id="ARBA00023016"/>
    </source>
</evidence>
<keyword evidence="6 9" id="KW-0067">ATP-binding</keyword>
<dbReference type="InterPro" id="IPR001650">
    <property type="entry name" value="Helicase_C-like"/>
</dbReference>
<evidence type="ECO:0000256" key="8">
    <source>
        <dbReference type="PROSITE-ProRule" id="PRU00552"/>
    </source>
</evidence>
<dbReference type="Gene3D" id="3.30.70.330">
    <property type="match status" value="1"/>
</dbReference>
<keyword evidence="15" id="KW-1185">Reference proteome</keyword>
<dbReference type="CDD" id="cd12252">
    <property type="entry name" value="RRM_DbpA"/>
    <property type="match status" value="1"/>
</dbReference>
<proteinExistence type="inferred from homology"/>
<dbReference type="Proteomes" id="UP001501444">
    <property type="component" value="Unassembled WGS sequence"/>
</dbReference>
<evidence type="ECO:0000256" key="9">
    <source>
        <dbReference type="RuleBase" id="RU000492"/>
    </source>
</evidence>
<keyword evidence="3 9" id="KW-0547">Nucleotide-binding</keyword>
<dbReference type="Pfam" id="PF25399">
    <property type="entry name" value="DeaD_dimer"/>
    <property type="match status" value="1"/>
</dbReference>
<dbReference type="InterPro" id="IPR011545">
    <property type="entry name" value="DEAD/DEAH_box_helicase_dom"/>
</dbReference>
<dbReference type="InterPro" id="IPR014014">
    <property type="entry name" value="RNA_helicase_DEAD_Q_motif"/>
</dbReference>
<name>A0ABN3I880_9ACTN</name>
<evidence type="ECO:0000256" key="4">
    <source>
        <dbReference type="ARBA" id="ARBA00022801"/>
    </source>
</evidence>
<evidence type="ECO:0000256" key="5">
    <source>
        <dbReference type="ARBA" id="ARBA00022806"/>
    </source>
</evidence>
<dbReference type="PANTHER" id="PTHR47963:SF8">
    <property type="entry name" value="ATP-DEPENDENT RNA HELICASE DEAD"/>
    <property type="match status" value="1"/>
</dbReference>
<dbReference type="GO" id="GO:0004386">
    <property type="term" value="F:helicase activity"/>
    <property type="evidence" value="ECO:0007669"/>
    <property type="project" value="UniProtKB-KW"/>
</dbReference>
<dbReference type="InterPro" id="IPR027417">
    <property type="entry name" value="P-loop_NTPase"/>
</dbReference>
<feature type="compositionally biased region" description="Basic and acidic residues" evidence="10">
    <location>
        <begin position="454"/>
        <end position="482"/>
    </location>
</feature>
<dbReference type="Gene3D" id="3.40.50.300">
    <property type="entry name" value="P-loop containing nucleotide triphosphate hydrolases"/>
    <property type="match status" value="2"/>
</dbReference>
<gene>
    <name evidence="14" type="ORF">GCM10010170_111250</name>
</gene>
<feature type="domain" description="Helicase ATP-binding" evidence="11">
    <location>
        <begin position="39"/>
        <end position="210"/>
    </location>
</feature>
<dbReference type="InterPro" id="IPR044742">
    <property type="entry name" value="DEAD/DEAH_RhlB"/>
</dbReference>
<feature type="domain" description="Helicase C-terminal" evidence="12">
    <location>
        <begin position="240"/>
        <end position="385"/>
    </location>
</feature>
<dbReference type="SMART" id="SM00490">
    <property type="entry name" value="HELICc"/>
    <property type="match status" value="1"/>
</dbReference>
<dbReference type="Pfam" id="PF03880">
    <property type="entry name" value="DbpA"/>
    <property type="match status" value="1"/>
</dbReference>
<dbReference type="PROSITE" id="PS51195">
    <property type="entry name" value="Q_MOTIF"/>
    <property type="match status" value="1"/>
</dbReference>
<dbReference type="CDD" id="cd00268">
    <property type="entry name" value="DEADc"/>
    <property type="match status" value="1"/>
</dbReference>
<evidence type="ECO:0000259" key="12">
    <source>
        <dbReference type="PROSITE" id="PS51194"/>
    </source>
</evidence>